<dbReference type="GO" id="GO:0008237">
    <property type="term" value="F:metallopeptidase activity"/>
    <property type="evidence" value="ECO:0007669"/>
    <property type="project" value="InterPro"/>
</dbReference>
<evidence type="ECO:0000256" key="1">
    <source>
        <dbReference type="SAM" id="SignalP"/>
    </source>
</evidence>
<evidence type="ECO:0000313" key="2">
    <source>
        <dbReference type="EMBL" id="KAK7036489.1"/>
    </source>
</evidence>
<dbReference type="Gene3D" id="3.40.390.10">
    <property type="entry name" value="Collagenase (Catalytic Domain)"/>
    <property type="match status" value="1"/>
</dbReference>
<name>A0AAW0CEP7_9AGAR</name>
<sequence>MFSGLTVFVLAGTLFAAVRGLVVPDTSVHQLTKRVVYQCQDPAQLDIATNAYNEGKVMAAAARDYINSHGVSDPLVVQYFGNDTSLIPRVSLIYNQIANEAGANYTINCAPSGGCGDRTVARNIRFTNFCTQGGVTRECGWSSRTEYVVVARLTQSRANADPDS</sequence>
<comment type="caution">
    <text evidence="2">The sequence shown here is derived from an EMBL/GenBank/DDBJ whole genome shotgun (WGS) entry which is preliminary data.</text>
</comment>
<keyword evidence="1" id="KW-0732">Signal</keyword>
<dbReference type="InterPro" id="IPR024079">
    <property type="entry name" value="MetalloPept_cat_dom_sf"/>
</dbReference>
<dbReference type="AlphaFoldDB" id="A0AAW0CEP7"/>
<feature type="signal peptide" evidence="1">
    <location>
        <begin position="1"/>
        <end position="20"/>
    </location>
</feature>
<evidence type="ECO:0000313" key="3">
    <source>
        <dbReference type="Proteomes" id="UP001383192"/>
    </source>
</evidence>
<gene>
    <name evidence="2" type="ORF">VNI00_011686</name>
</gene>
<dbReference type="Proteomes" id="UP001383192">
    <property type="component" value="Unassembled WGS sequence"/>
</dbReference>
<reference evidence="2 3" key="1">
    <citation type="submission" date="2024-01" db="EMBL/GenBank/DDBJ databases">
        <title>A draft genome for a cacao thread blight-causing isolate of Paramarasmius palmivorus.</title>
        <authorList>
            <person name="Baruah I.K."/>
            <person name="Bukari Y."/>
            <person name="Amoako-Attah I."/>
            <person name="Meinhardt L.W."/>
            <person name="Bailey B.A."/>
            <person name="Cohen S.P."/>
        </authorList>
    </citation>
    <scope>NUCLEOTIDE SEQUENCE [LARGE SCALE GENOMIC DNA]</scope>
    <source>
        <strain evidence="2 3">GH-12</strain>
    </source>
</reference>
<dbReference type="EMBL" id="JAYKXP010000051">
    <property type="protein sequence ID" value="KAK7036489.1"/>
    <property type="molecule type" value="Genomic_DNA"/>
</dbReference>
<dbReference type="SUPFAM" id="SSF55486">
    <property type="entry name" value="Metalloproteases ('zincins'), catalytic domain"/>
    <property type="match status" value="1"/>
</dbReference>
<organism evidence="2 3">
    <name type="scientific">Paramarasmius palmivorus</name>
    <dbReference type="NCBI Taxonomy" id="297713"/>
    <lineage>
        <taxon>Eukaryota</taxon>
        <taxon>Fungi</taxon>
        <taxon>Dikarya</taxon>
        <taxon>Basidiomycota</taxon>
        <taxon>Agaricomycotina</taxon>
        <taxon>Agaricomycetes</taxon>
        <taxon>Agaricomycetidae</taxon>
        <taxon>Agaricales</taxon>
        <taxon>Marasmiineae</taxon>
        <taxon>Marasmiaceae</taxon>
        <taxon>Paramarasmius</taxon>
    </lineage>
</organism>
<proteinExistence type="predicted"/>
<protein>
    <submittedName>
        <fullName evidence="2">Uncharacterized protein</fullName>
    </submittedName>
</protein>
<feature type="chain" id="PRO_5043698819" evidence="1">
    <location>
        <begin position="21"/>
        <end position="164"/>
    </location>
</feature>
<keyword evidence="3" id="KW-1185">Reference proteome</keyword>
<accession>A0AAW0CEP7</accession>